<keyword evidence="3" id="KW-1185">Reference proteome</keyword>
<protein>
    <submittedName>
        <fullName evidence="2">Uncharacterized protein</fullName>
    </submittedName>
</protein>
<reference evidence="2" key="1">
    <citation type="submission" date="2022-11" db="EMBL/GenBank/DDBJ databases">
        <title>Chromosomal genome sequence assembly and mating type (MAT) locus characterization of the leprose asexual lichenized fungus Lepraria neglecta (Nyl.) Erichsen.</title>
        <authorList>
            <person name="Allen J.L."/>
            <person name="Pfeffer B."/>
        </authorList>
    </citation>
    <scope>NUCLEOTIDE SEQUENCE</scope>
    <source>
        <strain evidence="2">Allen 5258</strain>
    </source>
</reference>
<evidence type="ECO:0000256" key="1">
    <source>
        <dbReference type="SAM" id="MobiDB-lite"/>
    </source>
</evidence>
<proteinExistence type="predicted"/>
<dbReference type="AlphaFoldDB" id="A0AAD9Z920"/>
<dbReference type="Proteomes" id="UP001276659">
    <property type="component" value="Unassembled WGS sequence"/>
</dbReference>
<comment type="caution">
    <text evidence="2">The sequence shown here is derived from an EMBL/GenBank/DDBJ whole genome shotgun (WGS) entry which is preliminary data.</text>
</comment>
<gene>
    <name evidence="2" type="ORF">OEA41_007017</name>
</gene>
<evidence type="ECO:0000313" key="3">
    <source>
        <dbReference type="Proteomes" id="UP001276659"/>
    </source>
</evidence>
<accession>A0AAD9Z920</accession>
<organism evidence="2 3">
    <name type="scientific">Lepraria neglecta</name>
    <dbReference type="NCBI Taxonomy" id="209136"/>
    <lineage>
        <taxon>Eukaryota</taxon>
        <taxon>Fungi</taxon>
        <taxon>Dikarya</taxon>
        <taxon>Ascomycota</taxon>
        <taxon>Pezizomycotina</taxon>
        <taxon>Lecanoromycetes</taxon>
        <taxon>OSLEUM clade</taxon>
        <taxon>Lecanoromycetidae</taxon>
        <taxon>Lecanorales</taxon>
        <taxon>Lecanorineae</taxon>
        <taxon>Stereocaulaceae</taxon>
        <taxon>Lepraria</taxon>
    </lineage>
</organism>
<sequence length="154" mass="17092">MPPKAPNQQQWTLRFKQHKTTILLFVTQSQSFTSIKEDLLESMKATGIKDVNGYLLPSDPEAIVFGLPIDKNDPSKGWVPLEIPEVSDTDTKGKGVKKGSVLNQSPLGAGLKDGAMLAFKFKDPDAQDVMELDDEWDVVIPKYEDEDGSQSQDR</sequence>
<evidence type="ECO:0000313" key="2">
    <source>
        <dbReference type="EMBL" id="KAK3173685.1"/>
    </source>
</evidence>
<dbReference type="EMBL" id="JASNWA010000007">
    <property type="protein sequence ID" value="KAK3173685.1"/>
    <property type="molecule type" value="Genomic_DNA"/>
</dbReference>
<name>A0AAD9Z920_9LECA</name>
<feature type="region of interest" description="Disordered" evidence="1">
    <location>
        <begin position="81"/>
        <end position="100"/>
    </location>
</feature>